<name>A0A2P5EBY8_TREOI</name>
<comment type="pathway">
    <text evidence="2">Protein modification; protein ubiquitination.</text>
</comment>
<evidence type="ECO:0000256" key="1">
    <source>
        <dbReference type="ARBA" id="ARBA00000900"/>
    </source>
</evidence>
<proteinExistence type="predicted"/>
<dbReference type="SUPFAM" id="SSF57850">
    <property type="entry name" value="RING/U-box"/>
    <property type="match status" value="1"/>
</dbReference>
<dbReference type="InterPro" id="IPR001841">
    <property type="entry name" value="Znf_RING"/>
</dbReference>
<evidence type="ECO:0000259" key="11">
    <source>
        <dbReference type="PROSITE" id="PS51382"/>
    </source>
</evidence>
<keyword evidence="4" id="KW-0808">Transferase</keyword>
<evidence type="ECO:0000256" key="6">
    <source>
        <dbReference type="ARBA" id="ARBA00022771"/>
    </source>
</evidence>
<protein>
    <recommendedName>
        <fullName evidence="3">RING-type E3 ubiquitin transferase</fullName>
        <ecNumber evidence="3">2.3.2.27</ecNumber>
    </recommendedName>
</protein>
<evidence type="ECO:0000256" key="7">
    <source>
        <dbReference type="ARBA" id="ARBA00022786"/>
    </source>
</evidence>
<dbReference type="Proteomes" id="UP000237000">
    <property type="component" value="Unassembled WGS sequence"/>
</dbReference>
<dbReference type="PROSITE" id="PS51382">
    <property type="entry name" value="SPX"/>
    <property type="match status" value="1"/>
</dbReference>
<keyword evidence="8" id="KW-0862">Zinc</keyword>
<dbReference type="InterPro" id="IPR018957">
    <property type="entry name" value="Znf_C3HC4_RING-type"/>
</dbReference>
<feature type="domain" description="SPX" evidence="11">
    <location>
        <begin position="1"/>
        <end position="154"/>
    </location>
</feature>
<keyword evidence="5" id="KW-0479">Metal-binding</keyword>
<comment type="caution">
    <text evidence="12">The sequence shown here is derived from an EMBL/GenBank/DDBJ whole genome shotgun (WGS) entry which is preliminary data.</text>
</comment>
<keyword evidence="6 9" id="KW-0863">Zinc-finger</keyword>
<dbReference type="GO" id="GO:0061630">
    <property type="term" value="F:ubiquitin protein ligase activity"/>
    <property type="evidence" value="ECO:0007669"/>
    <property type="project" value="UniProtKB-EC"/>
</dbReference>
<dbReference type="OrthoDB" id="6105938at2759"/>
<evidence type="ECO:0000313" key="13">
    <source>
        <dbReference type="Proteomes" id="UP000237000"/>
    </source>
</evidence>
<dbReference type="UniPathway" id="UPA00143"/>
<dbReference type="Pfam" id="PF00097">
    <property type="entry name" value="zf-C3HC4"/>
    <property type="match status" value="1"/>
</dbReference>
<dbReference type="GO" id="GO:0008270">
    <property type="term" value="F:zinc ion binding"/>
    <property type="evidence" value="ECO:0007669"/>
    <property type="project" value="UniProtKB-KW"/>
</dbReference>
<keyword evidence="12" id="KW-0418">Kinase</keyword>
<keyword evidence="7" id="KW-0833">Ubl conjugation pathway</keyword>
<dbReference type="EMBL" id="JXTC01000184">
    <property type="protein sequence ID" value="PON83059.1"/>
    <property type="molecule type" value="Genomic_DNA"/>
</dbReference>
<accession>A0A2P5EBY8</accession>
<dbReference type="InterPro" id="IPR017907">
    <property type="entry name" value="Znf_RING_CS"/>
</dbReference>
<dbReference type="PANTHER" id="PTHR46764">
    <property type="entry name" value="E3 UBIQUITIN-PROTEIN LIGASE BAH1"/>
    <property type="match status" value="1"/>
</dbReference>
<dbReference type="Gene3D" id="3.30.40.10">
    <property type="entry name" value="Zinc/RING finger domain, C3HC4 (zinc finger)"/>
    <property type="match status" value="1"/>
</dbReference>
<dbReference type="InterPro" id="IPR004331">
    <property type="entry name" value="SPX_dom"/>
</dbReference>
<dbReference type="InterPro" id="IPR013083">
    <property type="entry name" value="Znf_RING/FYVE/PHD"/>
</dbReference>
<dbReference type="InParanoid" id="A0A2P5EBY8"/>
<feature type="domain" description="RING-type" evidence="10">
    <location>
        <begin position="223"/>
        <end position="272"/>
    </location>
</feature>
<evidence type="ECO:0000259" key="10">
    <source>
        <dbReference type="PROSITE" id="PS50089"/>
    </source>
</evidence>
<evidence type="ECO:0000256" key="4">
    <source>
        <dbReference type="ARBA" id="ARBA00022679"/>
    </source>
</evidence>
<evidence type="ECO:0000313" key="12">
    <source>
        <dbReference type="EMBL" id="PON83059.1"/>
    </source>
</evidence>
<dbReference type="PROSITE" id="PS00518">
    <property type="entry name" value="ZF_RING_1"/>
    <property type="match status" value="1"/>
</dbReference>
<dbReference type="PANTHER" id="PTHR46764:SF1">
    <property type="entry name" value="E3 UBIQUITIN-PROTEIN LIGASE NLA"/>
    <property type="match status" value="1"/>
</dbReference>
<gene>
    <name evidence="12" type="ORF">TorRG33x02_211680</name>
</gene>
<evidence type="ECO:0000256" key="5">
    <source>
        <dbReference type="ARBA" id="ARBA00022723"/>
    </source>
</evidence>
<dbReference type="GO" id="GO:0016567">
    <property type="term" value="P:protein ubiquitination"/>
    <property type="evidence" value="ECO:0007669"/>
    <property type="project" value="UniProtKB-UniPathway"/>
</dbReference>
<dbReference type="PROSITE" id="PS50089">
    <property type="entry name" value="ZF_RING_2"/>
    <property type="match status" value="1"/>
</dbReference>
<evidence type="ECO:0000256" key="2">
    <source>
        <dbReference type="ARBA" id="ARBA00004906"/>
    </source>
</evidence>
<dbReference type="InterPro" id="IPR033326">
    <property type="entry name" value="BAH1"/>
</dbReference>
<sequence>MKFAKKYLEFVKGRHNEELPVVHLKKLKKILKNCEIKDQIIISKEEHGSVPCDCLRHCSECDETFFPSLLKDMFEVVYFFNQSAQKLLESHLASGISKYILFIKNKFLSGSQVNLMKEGNDLLTYATINAVAVQKILKKYDKVHCSMKGQKFRLEAQVKDLDLLKSPWLFELMAFHINLRENKDETKDSLPVLFDCLLHMDGEKPYLLVTLFSSISLNLDLTCPVCLETVFDPISLSCSHIFCYMCACSVASVTTVDGLKFADPKSKCPICRQVGVFKGAVHLDELSMLLSRSLPEYWEERFQRERKERLKQAKEHWESQCRAFMGYQ</sequence>
<dbReference type="SMART" id="SM00184">
    <property type="entry name" value="RING"/>
    <property type="match status" value="1"/>
</dbReference>
<dbReference type="GO" id="GO:0016301">
    <property type="term" value="F:kinase activity"/>
    <property type="evidence" value="ECO:0007669"/>
    <property type="project" value="UniProtKB-KW"/>
</dbReference>
<dbReference type="EC" id="2.3.2.27" evidence="3"/>
<dbReference type="AlphaFoldDB" id="A0A2P5EBY8"/>
<reference evidence="13" key="1">
    <citation type="submission" date="2016-06" db="EMBL/GenBank/DDBJ databases">
        <title>Parallel loss of symbiosis genes in relatives of nitrogen-fixing non-legume Parasponia.</title>
        <authorList>
            <person name="Van Velzen R."/>
            <person name="Holmer R."/>
            <person name="Bu F."/>
            <person name="Rutten L."/>
            <person name="Van Zeijl A."/>
            <person name="Liu W."/>
            <person name="Santuari L."/>
            <person name="Cao Q."/>
            <person name="Sharma T."/>
            <person name="Shen D."/>
            <person name="Roswanjaya Y."/>
            <person name="Wardhani T."/>
            <person name="Kalhor M.S."/>
            <person name="Jansen J."/>
            <person name="Van den Hoogen J."/>
            <person name="Gungor B."/>
            <person name="Hartog M."/>
            <person name="Hontelez J."/>
            <person name="Verver J."/>
            <person name="Yang W.-C."/>
            <person name="Schijlen E."/>
            <person name="Repin R."/>
            <person name="Schilthuizen M."/>
            <person name="Schranz E."/>
            <person name="Heidstra R."/>
            <person name="Miyata K."/>
            <person name="Fedorova E."/>
            <person name="Kohlen W."/>
            <person name="Bisseling T."/>
            <person name="Smit S."/>
            <person name="Geurts R."/>
        </authorList>
    </citation>
    <scope>NUCLEOTIDE SEQUENCE [LARGE SCALE GENOMIC DNA]</scope>
    <source>
        <strain evidence="13">cv. RG33-2</strain>
    </source>
</reference>
<evidence type="ECO:0000256" key="9">
    <source>
        <dbReference type="PROSITE-ProRule" id="PRU00175"/>
    </source>
</evidence>
<dbReference type="STRING" id="63057.A0A2P5EBY8"/>
<evidence type="ECO:0000256" key="3">
    <source>
        <dbReference type="ARBA" id="ARBA00012483"/>
    </source>
</evidence>
<comment type="catalytic activity">
    <reaction evidence="1">
        <text>S-ubiquitinyl-[E2 ubiquitin-conjugating enzyme]-L-cysteine + [acceptor protein]-L-lysine = [E2 ubiquitin-conjugating enzyme]-L-cysteine + N(6)-ubiquitinyl-[acceptor protein]-L-lysine.</text>
        <dbReference type="EC" id="2.3.2.27"/>
    </reaction>
</comment>
<organism evidence="12 13">
    <name type="scientific">Trema orientale</name>
    <name type="common">Charcoal tree</name>
    <name type="synonym">Celtis orientalis</name>
    <dbReference type="NCBI Taxonomy" id="63057"/>
    <lineage>
        <taxon>Eukaryota</taxon>
        <taxon>Viridiplantae</taxon>
        <taxon>Streptophyta</taxon>
        <taxon>Embryophyta</taxon>
        <taxon>Tracheophyta</taxon>
        <taxon>Spermatophyta</taxon>
        <taxon>Magnoliopsida</taxon>
        <taxon>eudicotyledons</taxon>
        <taxon>Gunneridae</taxon>
        <taxon>Pentapetalae</taxon>
        <taxon>rosids</taxon>
        <taxon>fabids</taxon>
        <taxon>Rosales</taxon>
        <taxon>Cannabaceae</taxon>
        <taxon>Trema</taxon>
    </lineage>
</organism>
<keyword evidence="13" id="KW-1185">Reference proteome</keyword>
<evidence type="ECO:0000256" key="8">
    <source>
        <dbReference type="ARBA" id="ARBA00022833"/>
    </source>
</evidence>
<dbReference type="CDD" id="cd23127">
    <property type="entry name" value="RING-HC_BAH1-like"/>
    <property type="match status" value="1"/>
</dbReference>